<dbReference type="EMBL" id="CADCVT010000223">
    <property type="protein sequence ID" value="CAA9506247.1"/>
    <property type="molecule type" value="Genomic_DNA"/>
</dbReference>
<reference evidence="1" key="1">
    <citation type="submission" date="2020-02" db="EMBL/GenBank/DDBJ databases">
        <authorList>
            <person name="Meier V. D."/>
        </authorList>
    </citation>
    <scope>NUCLEOTIDE SEQUENCE</scope>
    <source>
        <strain evidence="1">AVDCRST_MAG85</strain>
    </source>
</reference>
<gene>
    <name evidence="1" type="ORF">AVDCRST_MAG85-2059</name>
</gene>
<sequence length="74" mass="7670">MTHLCCSACRVRFDKAHVAPATICPHCDGPLAEHSPSAALGFMLSGTEVTPGLSHAALAAALRKPSSPPPVPRR</sequence>
<protein>
    <submittedName>
        <fullName evidence="1">Uncharacterized protein</fullName>
    </submittedName>
</protein>
<proteinExistence type="predicted"/>
<organism evidence="1">
    <name type="scientific">uncultured Solirubrobacteraceae bacterium</name>
    <dbReference type="NCBI Taxonomy" id="1162706"/>
    <lineage>
        <taxon>Bacteria</taxon>
        <taxon>Bacillati</taxon>
        <taxon>Actinomycetota</taxon>
        <taxon>Thermoleophilia</taxon>
        <taxon>Solirubrobacterales</taxon>
        <taxon>Solirubrobacteraceae</taxon>
        <taxon>environmental samples</taxon>
    </lineage>
</organism>
<evidence type="ECO:0000313" key="1">
    <source>
        <dbReference type="EMBL" id="CAA9506247.1"/>
    </source>
</evidence>
<dbReference type="AlphaFoldDB" id="A0A6J4SVJ9"/>
<name>A0A6J4SVJ9_9ACTN</name>
<accession>A0A6J4SVJ9</accession>